<accession>A0ABX5Q9L7</accession>
<dbReference type="RefSeq" id="WP_128166970.1">
    <property type="nucleotide sequence ID" value="NZ_CP025688.1"/>
</dbReference>
<keyword evidence="2" id="KW-1185">Reference proteome</keyword>
<sequence length="87" mass="10627">MDEYFFYTQLQGWEWEDEDKGLVNLTFRTDLTETHSETFNLRLDLNNHRLTCPDKEICEKKYVALLLQHDDDYIRNLVDKINRKRSK</sequence>
<proteinExistence type="predicted"/>
<reference evidence="1 2" key="1">
    <citation type="submission" date="2018-01" db="EMBL/GenBank/DDBJ databases">
        <title>Complete genome sequencing of Sporolactobacillus terrae DLG3.</title>
        <authorList>
            <person name="Nam Y.-D."/>
            <person name="Kang J."/>
            <person name="Chung W.-H."/>
        </authorList>
    </citation>
    <scope>NUCLEOTIDE SEQUENCE [LARGE SCALE GENOMIC DNA]</scope>
    <source>
        <strain evidence="1 2">DLG3</strain>
    </source>
</reference>
<dbReference type="Proteomes" id="UP000285882">
    <property type="component" value="Chromosome"/>
</dbReference>
<gene>
    <name evidence="1" type="ORF">C0674_12555</name>
</gene>
<organism evidence="1 2">
    <name type="scientific">Sporolactobacillus terrae</name>
    <dbReference type="NCBI Taxonomy" id="269673"/>
    <lineage>
        <taxon>Bacteria</taxon>
        <taxon>Bacillati</taxon>
        <taxon>Bacillota</taxon>
        <taxon>Bacilli</taxon>
        <taxon>Bacillales</taxon>
        <taxon>Sporolactobacillaceae</taxon>
        <taxon>Sporolactobacillus</taxon>
    </lineage>
</organism>
<evidence type="ECO:0000313" key="1">
    <source>
        <dbReference type="EMBL" id="QAA23368.1"/>
    </source>
</evidence>
<dbReference type="EMBL" id="CP025688">
    <property type="protein sequence ID" value="QAA23368.1"/>
    <property type="molecule type" value="Genomic_DNA"/>
</dbReference>
<evidence type="ECO:0000313" key="2">
    <source>
        <dbReference type="Proteomes" id="UP000285882"/>
    </source>
</evidence>
<protein>
    <submittedName>
        <fullName evidence="1">Uncharacterized protein</fullName>
    </submittedName>
</protein>
<name>A0ABX5Q9L7_9BACL</name>